<dbReference type="Pfam" id="PF00672">
    <property type="entry name" value="HAMP"/>
    <property type="match status" value="1"/>
</dbReference>
<dbReference type="Proteomes" id="UP001165652">
    <property type="component" value="Unassembled WGS sequence"/>
</dbReference>
<dbReference type="PANTHER" id="PTHR32089">
    <property type="entry name" value="METHYL-ACCEPTING CHEMOTAXIS PROTEIN MCPB"/>
    <property type="match status" value="1"/>
</dbReference>
<dbReference type="InterPro" id="IPR004089">
    <property type="entry name" value="MCPsignal_dom"/>
</dbReference>
<accession>A0ABT5J7L9</accession>
<evidence type="ECO:0000313" key="12">
    <source>
        <dbReference type="EMBL" id="MDC7785649.1"/>
    </source>
</evidence>
<dbReference type="Gene3D" id="1.10.287.950">
    <property type="entry name" value="Methyl-accepting chemotaxis protein"/>
    <property type="match status" value="1"/>
</dbReference>
<gene>
    <name evidence="12" type="ORF">PQJ73_08140</name>
</gene>
<reference evidence="12" key="1">
    <citation type="journal article" date="2023" name="Microbiol Resour">
        <title>Genome Sequences of Rhodoplanes serenus and Two Thermotolerant Strains, Rhodoplanes tepidamans and 'Rhodoplanes cryptolactis,' Further Refine the Genus.</title>
        <authorList>
            <person name="Rayyan A.A."/>
            <person name="Kyndt J.A."/>
        </authorList>
    </citation>
    <scope>NUCLEOTIDE SEQUENCE</scope>
    <source>
        <strain evidence="12">DSM 9987</strain>
    </source>
</reference>
<keyword evidence="2" id="KW-0997">Cell inner membrane</keyword>
<keyword evidence="7" id="KW-0812">Transmembrane</keyword>
<proteinExistence type="inferred from homology"/>
<name>A0ABT5J7L9_RHOTP</name>
<dbReference type="InterPro" id="IPR032255">
    <property type="entry name" value="HBM"/>
</dbReference>
<dbReference type="PROSITE" id="PS51753">
    <property type="entry name" value="HBM"/>
    <property type="match status" value="1"/>
</dbReference>
<feature type="domain" description="HBM" evidence="11">
    <location>
        <begin position="61"/>
        <end position="300"/>
    </location>
</feature>
<dbReference type="PROSITE" id="PS50111">
    <property type="entry name" value="CHEMOTAXIS_TRANSDUC_2"/>
    <property type="match status" value="1"/>
</dbReference>
<evidence type="ECO:0000256" key="3">
    <source>
        <dbReference type="ARBA" id="ARBA00023224"/>
    </source>
</evidence>
<evidence type="ECO:0000259" key="9">
    <source>
        <dbReference type="PROSITE" id="PS50192"/>
    </source>
</evidence>
<dbReference type="SUPFAM" id="SSF58104">
    <property type="entry name" value="Methyl-accepting chemotaxis protein (MCP) signaling domain"/>
    <property type="match status" value="1"/>
</dbReference>
<dbReference type="PANTHER" id="PTHR32089:SF112">
    <property type="entry name" value="LYSOZYME-LIKE PROTEIN-RELATED"/>
    <property type="match status" value="1"/>
</dbReference>
<feature type="region of interest" description="Disordered" evidence="6">
    <location>
        <begin position="683"/>
        <end position="718"/>
    </location>
</feature>
<keyword evidence="2" id="KW-1003">Cell membrane</keyword>
<keyword evidence="3 5" id="KW-0807">Transducer</keyword>
<evidence type="ECO:0000259" key="11">
    <source>
        <dbReference type="PROSITE" id="PS51753"/>
    </source>
</evidence>
<evidence type="ECO:0000256" key="6">
    <source>
        <dbReference type="SAM" id="MobiDB-lite"/>
    </source>
</evidence>
<dbReference type="SMART" id="SM00283">
    <property type="entry name" value="MA"/>
    <property type="match status" value="1"/>
</dbReference>
<dbReference type="SMART" id="SM01358">
    <property type="entry name" value="HBM"/>
    <property type="match status" value="1"/>
</dbReference>
<keyword evidence="13" id="KW-1185">Reference proteome</keyword>
<feature type="transmembrane region" description="Helical" evidence="7">
    <location>
        <begin position="307"/>
        <end position="332"/>
    </location>
</feature>
<dbReference type="PRINTS" id="PR00260">
    <property type="entry name" value="CHEMTRNSDUCR"/>
</dbReference>
<feature type="domain" description="T-SNARE coiled-coil homology" evidence="9">
    <location>
        <begin position="580"/>
        <end position="642"/>
    </location>
</feature>
<dbReference type="PROSITE" id="PS50192">
    <property type="entry name" value="T_SNARE"/>
    <property type="match status" value="1"/>
</dbReference>
<evidence type="ECO:0000256" key="4">
    <source>
        <dbReference type="ARBA" id="ARBA00029447"/>
    </source>
</evidence>
<comment type="subcellular location">
    <subcellularLocation>
        <location evidence="1">Cell inner membrane</location>
        <topology evidence="1">Multi-pass membrane protein</topology>
    </subcellularLocation>
</comment>
<dbReference type="EMBL" id="JAQQLI010000009">
    <property type="protein sequence ID" value="MDC7785649.1"/>
    <property type="molecule type" value="Genomic_DNA"/>
</dbReference>
<dbReference type="Gene3D" id="6.10.340.10">
    <property type="match status" value="1"/>
</dbReference>
<evidence type="ECO:0000259" key="8">
    <source>
        <dbReference type="PROSITE" id="PS50111"/>
    </source>
</evidence>
<dbReference type="InterPro" id="IPR004090">
    <property type="entry name" value="Chemotax_Me-accpt_rcpt"/>
</dbReference>
<dbReference type="InterPro" id="IPR000727">
    <property type="entry name" value="T_SNARE_dom"/>
</dbReference>
<comment type="caution">
    <text evidence="12">The sequence shown here is derived from an EMBL/GenBank/DDBJ whole genome shotgun (WGS) entry which is preliminary data.</text>
</comment>
<dbReference type="InterPro" id="IPR003660">
    <property type="entry name" value="HAMP_dom"/>
</dbReference>
<evidence type="ECO:0000256" key="1">
    <source>
        <dbReference type="ARBA" id="ARBA00004429"/>
    </source>
</evidence>
<feature type="domain" description="HAMP" evidence="10">
    <location>
        <begin position="334"/>
        <end position="387"/>
    </location>
</feature>
<reference evidence="12" key="2">
    <citation type="submission" date="2023-02" db="EMBL/GenBank/DDBJ databases">
        <authorList>
            <person name="Rayyan A."/>
            <person name="Meyer T."/>
            <person name="Kyndt J.A."/>
        </authorList>
    </citation>
    <scope>NUCLEOTIDE SEQUENCE</scope>
    <source>
        <strain evidence="12">DSM 9987</strain>
    </source>
</reference>
<dbReference type="Pfam" id="PF00015">
    <property type="entry name" value="MCPsignal"/>
    <property type="match status" value="1"/>
</dbReference>
<evidence type="ECO:0000313" key="13">
    <source>
        <dbReference type="Proteomes" id="UP001165652"/>
    </source>
</evidence>
<dbReference type="SMART" id="SM00304">
    <property type="entry name" value="HAMP"/>
    <property type="match status" value="1"/>
</dbReference>
<feature type="compositionally biased region" description="Low complexity" evidence="6">
    <location>
        <begin position="709"/>
        <end position="718"/>
    </location>
</feature>
<protein>
    <submittedName>
        <fullName evidence="12">Methyl-accepting chemotaxis protein</fullName>
    </submittedName>
</protein>
<sequence>MADQEHSGSVAGRLRSAYADRSIGTKITIGFGLVLAAVVAIALQARDGFGAVGESLAAYAQRNAVAGLARDIDREFVGLRRVFGDYVAEPTEARLEAVQARRARVQAALDRGLAEVKAPERAAALRRIAADVTAYGQAFEAIVPLRREQRTISSVTLAPLGAKITGSVDALQRWAKAGGDGAAEGRVATVLRTLLMSRLNVAKTFGRLEDKADKATEASFSELLTAIDAVEALAADPESRKLVTDLRTNLAGYVAGFRTYVAAIVEIERLVADMAVKAEDVATAAAGIRDSAAAEQAAILDATESRLAGAAGAVTIGSLVAVLAGLVLAWLIGRSIARPIVRIGDVLVAIAGGDRSVEIPYVGRRDEVGANARAAQAFKENLVRIAAMEAEQRAADERAAQDRQAAVHRIADEFEAAVGEIVESVSAAATELEAASGSLTRTAETTQKLSTVVAVASEQASANVENVASATTEMTSSVNEISRQVQESTRIASEAVRQAEKTDSRIGELSQAANRIGDVIKLITAIAEQTNLLALNATIEAARAGEAGKGFAVVAQEVKALAAQTGKATGEIGAQIAGMQAATQDSVAAIKEIGGTIGRIAEIASAIAAAVEEQGAATGEVARNIQQASHGTAEVARTIGEVSRGAGATEAASEQVRGSAAMLAVEGSKLKDEVRRFLMNVRTGPLDRRERDDPSYTGPERRADRRAARPAALSGRAA</sequence>
<feature type="compositionally biased region" description="Basic and acidic residues" evidence="6">
    <location>
        <begin position="685"/>
        <end position="707"/>
    </location>
</feature>
<keyword evidence="7" id="KW-1133">Transmembrane helix</keyword>
<feature type="transmembrane region" description="Helical" evidence="7">
    <location>
        <begin position="23"/>
        <end position="43"/>
    </location>
</feature>
<evidence type="ECO:0000259" key="10">
    <source>
        <dbReference type="PROSITE" id="PS50885"/>
    </source>
</evidence>
<dbReference type="PROSITE" id="PS50885">
    <property type="entry name" value="HAMP"/>
    <property type="match status" value="1"/>
</dbReference>
<dbReference type="RefSeq" id="WP_272776496.1">
    <property type="nucleotide sequence ID" value="NZ_JAQQLI010000009.1"/>
</dbReference>
<evidence type="ECO:0000256" key="5">
    <source>
        <dbReference type="PROSITE-ProRule" id="PRU00284"/>
    </source>
</evidence>
<feature type="domain" description="Methyl-accepting transducer" evidence="8">
    <location>
        <begin position="421"/>
        <end position="664"/>
    </location>
</feature>
<evidence type="ECO:0000256" key="2">
    <source>
        <dbReference type="ARBA" id="ARBA00022519"/>
    </source>
</evidence>
<comment type="similarity">
    <text evidence="4">Belongs to the methyl-accepting chemotaxis (MCP) protein family.</text>
</comment>
<keyword evidence="7" id="KW-0472">Membrane</keyword>
<evidence type="ECO:0000256" key="7">
    <source>
        <dbReference type="SAM" id="Phobius"/>
    </source>
</evidence>
<organism evidence="12 13">
    <name type="scientific">Rhodoplanes tepidamans</name>
    <name type="common">Rhodoplanes cryptolactis</name>
    <dbReference type="NCBI Taxonomy" id="200616"/>
    <lineage>
        <taxon>Bacteria</taxon>
        <taxon>Pseudomonadati</taxon>
        <taxon>Pseudomonadota</taxon>
        <taxon>Alphaproteobacteria</taxon>
        <taxon>Hyphomicrobiales</taxon>
        <taxon>Nitrobacteraceae</taxon>
        <taxon>Rhodoplanes</taxon>
    </lineage>
</organism>